<dbReference type="PANTHER" id="PTHR48228:SF5">
    <property type="entry name" value="ALPHA-METHYLACYL-COA RACEMASE"/>
    <property type="match status" value="1"/>
</dbReference>
<accession>A0A6M3ZTA2</accession>
<dbReference type="PANTHER" id="PTHR48228">
    <property type="entry name" value="SUCCINYL-COA--D-CITRAMALATE COA-TRANSFERASE"/>
    <property type="match status" value="1"/>
</dbReference>
<reference evidence="1 2" key="1">
    <citation type="journal article" date="2012" name="J. Bacteriol.">
        <title>Genome sequence of the pathogenic Herbaspirillum seropedicae strain Os34, isolated from rice roots.</title>
        <authorList>
            <person name="Ye W."/>
            <person name="Ye S."/>
            <person name="Liu J."/>
            <person name="Chang S."/>
            <person name="Chen M."/>
            <person name="Zhu B."/>
            <person name="Guo L."/>
            <person name="An Q."/>
        </authorList>
    </citation>
    <scope>NUCLEOTIDE SEQUENCE [LARGE SCALE GENOMIC DNA]</scope>
    <source>
        <strain evidence="1 2">Os34</strain>
    </source>
</reference>
<dbReference type="Gene3D" id="3.40.50.10540">
    <property type="entry name" value="Crotonobetainyl-coa:carnitine coa-transferase, domain 1"/>
    <property type="match status" value="1"/>
</dbReference>
<dbReference type="Pfam" id="PF02515">
    <property type="entry name" value="CoA_transf_3"/>
    <property type="match status" value="1"/>
</dbReference>
<dbReference type="InterPro" id="IPR050509">
    <property type="entry name" value="CoA-transferase_III"/>
</dbReference>
<dbReference type="RefSeq" id="WP_026051912.1">
    <property type="nucleotide sequence ID" value="NZ_CP008956.1"/>
</dbReference>
<dbReference type="InterPro" id="IPR044855">
    <property type="entry name" value="CoA-Trfase_III_dom3_sf"/>
</dbReference>
<dbReference type="AlphaFoldDB" id="A0A6M3ZTA2"/>
<dbReference type="Proteomes" id="UP000501648">
    <property type="component" value="Chromosome"/>
</dbReference>
<dbReference type="InterPro" id="IPR003673">
    <property type="entry name" value="CoA-Trfase_fam_III"/>
</dbReference>
<protein>
    <submittedName>
        <fullName evidence="1">CoA transferase</fullName>
    </submittedName>
</protein>
<dbReference type="GO" id="GO:0016740">
    <property type="term" value="F:transferase activity"/>
    <property type="evidence" value="ECO:0007669"/>
    <property type="project" value="UniProtKB-KW"/>
</dbReference>
<sequence>MGPLEGVKIIELAGIGPGPMCAMLLADLGATVLRIDRKEPSGLGIKRPLRFDLLLRNRKVIALDLKDPQAIELVLELVANADGLIEGFRPGVTERLGLGPDACLTRNPKLAYGRITGWGQEGPLAQFAGHDLNYIAITGVLNAIGRQGQLPSVPLNLIGDYAGGSLYLAMGMLAAIMHARAGGEGQVVDAAIVDGTASLATTFYGMHAAGMWRDERGTNITDSGSHFYDVYACADGKAITIGPIEYKFYRQLLALLEIDESTLGPQLNRENWPAARELFRLKFKSRTRDAWTALLEKTDVCFAPVLSWAEAPSHPHLKARGTFAEIDGVVQPAPAPRFSRTPPAVPVPPAPASQETAADALAGWLAPERIAHFTAAAAPG</sequence>
<dbReference type="Gene3D" id="3.30.1540.10">
    <property type="entry name" value="formyl-coa transferase, domain 3"/>
    <property type="match status" value="1"/>
</dbReference>
<evidence type="ECO:0000313" key="2">
    <source>
        <dbReference type="Proteomes" id="UP000501648"/>
    </source>
</evidence>
<evidence type="ECO:0000313" key="1">
    <source>
        <dbReference type="EMBL" id="QJQ01483.1"/>
    </source>
</evidence>
<dbReference type="SUPFAM" id="SSF89796">
    <property type="entry name" value="CoA-transferase family III (CaiB/BaiF)"/>
    <property type="match status" value="1"/>
</dbReference>
<dbReference type="EMBL" id="CP008956">
    <property type="protein sequence ID" value="QJQ01483.1"/>
    <property type="molecule type" value="Genomic_DNA"/>
</dbReference>
<dbReference type="InterPro" id="IPR023606">
    <property type="entry name" value="CoA-Trfase_III_dom_1_sf"/>
</dbReference>
<organism evidence="1 2">
    <name type="scientific">Herbaspirillum rubrisubalbicans Os34</name>
    <dbReference type="NCBI Taxonomy" id="1235827"/>
    <lineage>
        <taxon>Bacteria</taxon>
        <taxon>Pseudomonadati</taxon>
        <taxon>Pseudomonadota</taxon>
        <taxon>Betaproteobacteria</taxon>
        <taxon>Burkholderiales</taxon>
        <taxon>Oxalobacteraceae</taxon>
        <taxon>Herbaspirillum</taxon>
    </lineage>
</organism>
<gene>
    <name evidence="1" type="ORF">C798_14925</name>
</gene>
<keyword evidence="1" id="KW-0808">Transferase</keyword>
<proteinExistence type="predicted"/>
<name>A0A6M3ZTA2_9BURK</name>